<dbReference type="InterPro" id="IPR001296">
    <property type="entry name" value="Glyco_trans_1"/>
</dbReference>
<dbReference type="AlphaFoldDB" id="A0A3N0X6N2"/>
<dbReference type="Gene3D" id="3.40.50.2000">
    <property type="entry name" value="Glycogen Phosphorylase B"/>
    <property type="match status" value="2"/>
</dbReference>
<gene>
    <name evidence="3" type="ORF">EGH73_10320</name>
</gene>
<reference evidence="4" key="1">
    <citation type="submission" date="2018-11" db="EMBL/GenBank/DDBJ databases">
        <title>Proposal to divide the Flavobacteriaceae and reorganize its genera based on Amino Acid Identity values calculated from whole genome sequences.</title>
        <authorList>
            <person name="Nicholson A.C."/>
            <person name="Gulvik C.A."/>
            <person name="Whitney A.M."/>
            <person name="Humrighouse B.W."/>
            <person name="Bell M."/>
            <person name="Holmes B."/>
            <person name="Steigerwalt A."/>
            <person name="Villarma A."/>
            <person name="Sheth M."/>
            <person name="Batra D."/>
            <person name="Pryor J."/>
            <person name="Bernardet J.-F."/>
            <person name="Hugo C."/>
            <person name="Kampfer P."/>
            <person name="Newman J."/>
            <person name="Mcquiston J.R."/>
        </authorList>
    </citation>
    <scope>NUCLEOTIDE SEQUENCE [LARGE SCALE GENOMIC DNA]</scope>
    <source>
        <strain evidence="4">DSM 22165</strain>
    </source>
</reference>
<organism evidence="3 4">
    <name type="scientific">Epilithonimonas hominis</name>
    <dbReference type="NCBI Taxonomy" id="420404"/>
    <lineage>
        <taxon>Bacteria</taxon>
        <taxon>Pseudomonadati</taxon>
        <taxon>Bacteroidota</taxon>
        <taxon>Flavobacteriia</taxon>
        <taxon>Flavobacteriales</taxon>
        <taxon>Weeksellaceae</taxon>
        <taxon>Chryseobacterium group</taxon>
        <taxon>Epilithonimonas</taxon>
    </lineage>
</organism>
<accession>A0A3N0X6N2</accession>
<evidence type="ECO:0000259" key="2">
    <source>
        <dbReference type="Pfam" id="PF13439"/>
    </source>
</evidence>
<dbReference type="Proteomes" id="UP000267623">
    <property type="component" value="Unassembled WGS sequence"/>
</dbReference>
<dbReference type="SUPFAM" id="SSF53756">
    <property type="entry name" value="UDP-Glycosyltransferase/glycogen phosphorylase"/>
    <property type="match status" value="1"/>
</dbReference>
<dbReference type="InterPro" id="IPR028098">
    <property type="entry name" value="Glyco_trans_4-like_N"/>
</dbReference>
<name>A0A3N0X6N2_9FLAO</name>
<dbReference type="Pfam" id="PF00534">
    <property type="entry name" value="Glycos_transf_1"/>
    <property type="match status" value="1"/>
</dbReference>
<dbReference type="EMBL" id="RJTU01000065">
    <property type="protein sequence ID" value="ROI12943.1"/>
    <property type="molecule type" value="Genomic_DNA"/>
</dbReference>
<evidence type="ECO:0000313" key="4">
    <source>
        <dbReference type="Proteomes" id="UP000267623"/>
    </source>
</evidence>
<reference evidence="4" key="2">
    <citation type="submission" date="2018-11" db="EMBL/GenBank/DDBJ databases">
        <title>Proposal to divide the Flavobacteriaceae and reorganize its genera based on Amino Acid Identity values calculated from whole genome sequences.</title>
        <authorList>
            <person name="Nicholson A.C."/>
            <person name="Gulvik C.A."/>
            <person name="Whitney A.M."/>
            <person name="Humrighouse B.W."/>
            <person name="Bell M."/>
            <person name="Holmes B."/>
            <person name="Steigerwalt A."/>
            <person name="Villarma A."/>
            <person name="Sheth M."/>
            <person name="Batra D."/>
            <person name="Pryor J."/>
            <person name="Bernardet J.-F."/>
            <person name="Hugo C."/>
            <person name="Kampfer P."/>
            <person name="Newman J."/>
            <person name="Mcquiston J."/>
        </authorList>
    </citation>
    <scope>NUCLEOTIDE SEQUENCE [LARGE SCALE GENOMIC DNA]</scope>
    <source>
        <strain evidence="4">DSM 22165</strain>
    </source>
</reference>
<dbReference type="PANTHER" id="PTHR12526:SF630">
    <property type="entry name" value="GLYCOSYLTRANSFERASE"/>
    <property type="match status" value="1"/>
</dbReference>
<dbReference type="GO" id="GO:0016757">
    <property type="term" value="F:glycosyltransferase activity"/>
    <property type="evidence" value="ECO:0007669"/>
    <property type="project" value="InterPro"/>
</dbReference>
<protein>
    <submittedName>
        <fullName evidence="3">Glycosyltransferase</fullName>
    </submittedName>
</protein>
<comment type="caution">
    <text evidence="3">The sequence shown here is derived from an EMBL/GenBank/DDBJ whole genome shotgun (WGS) entry which is preliminary data.</text>
</comment>
<sequence>MIVFFLPDLRGGGAERVMLNLLERFAKQEQNVVLLLGRKKGDLMSQIPENVKVYELNSGSALKSVIPFIKFCNLHKPTKVFASLGSSLATALARPFISKKIQIINRLGNTIGAEKNLLKSKFKKRLYIGANQVIAKFSDKLIFQCHYMASDFIKETGMTPKSYKVIYNPVNTFKVNELSSQDVIKDFDFLAVGRLSPQKDYRTLIKAFKLLKDGNKKLPVLKILGEGELRESLEKEISLSGLDNNIMITGFVSNPYSLMKQADAIISTSLFEGFSNVIVESLCLGTPIIASDCPGANNEVIKEGINGFLFETGNAESLAGVISSKWEEIKSLDREQIKQEAIFRYNVNLIFDNYSTYLNQ</sequence>
<proteinExistence type="predicted"/>
<evidence type="ECO:0000313" key="3">
    <source>
        <dbReference type="EMBL" id="ROI12943.1"/>
    </source>
</evidence>
<feature type="domain" description="Glycosyl transferase family 1" evidence="1">
    <location>
        <begin position="185"/>
        <end position="324"/>
    </location>
</feature>
<dbReference type="Pfam" id="PF13439">
    <property type="entry name" value="Glyco_transf_4"/>
    <property type="match status" value="1"/>
</dbReference>
<keyword evidence="3" id="KW-0808">Transferase</keyword>
<feature type="domain" description="Glycosyltransferase subfamily 4-like N-terminal" evidence="2">
    <location>
        <begin position="12"/>
        <end position="172"/>
    </location>
</feature>
<dbReference type="CDD" id="cd03811">
    <property type="entry name" value="GT4_GT28_WabH-like"/>
    <property type="match status" value="1"/>
</dbReference>
<evidence type="ECO:0000259" key="1">
    <source>
        <dbReference type="Pfam" id="PF00534"/>
    </source>
</evidence>
<dbReference type="PANTHER" id="PTHR12526">
    <property type="entry name" value="GLYCOSYLTRANSFERASE"/>
    <property type="match status" value="1"/>
</dbReference>
<dbReference type="RefSeq" id="WP_123281752.1">
    <property type="nucleotide sequence ID" value="NZ_RJTU01000065.1"/>
</dbReference>